<accession>A0A1M6KRI1</accession>
<gene>
    <name evidence="2" type="ORF">SAMN02745136_00554</name>
</gene>
<evidence type="ECO:0000313" key="2">
    <source>
        <dbReference type="EMBL" id="SHJ61547.1"/>
    </source>
</evidence>
<dbReference type="Pfam" id="PF07963">
    <property type="entry name" value="N_methyl"/>
    <property type="match status" value="1"/>
</dbReference>
<keyword evidence="1" id="KW-0472">Membrane</keyword>
<feature type="transmembrane region" description="Helical" evidence="1">
    <location>
        <begin position="6"/>
        <end position="30"/>
    </location>
</feature>
<proteinExistence type="predicted"/>
<dbReference type="PROSITE" id="PS00409">
    <property type="entry name" value="PROKAR_NTER_METHYL"/>
    <property type="match status" value="1"/>
</dbReference>
<keyword evidence="3" id="KW-1185">Reference proteome</keyword>
<dbReference type="InterPro" id="IPR045584">
    <property type="entry name" value="Pilin-like"/>
</dbReference>
<keyword evidence="1" id="KW-0812">Transmembrane</keyword>
<dbReference type="NCBIfam" id="TIGR02532">
    <property type="entry name" value="IV_pilin_GFxxxE"/>
    <property type="match status" value="1"/>
</dbReference>
<protein>
    <submittedName>
        <fullName evidence="2">Prepilin-type N-terminal cleavage/methylation domain-containing protein</fullName>
    </submittedName>
</protein>
<dbReference type="InterPro" id="IPR012902">
    <property type="entry name" value="N_methyl_site"/>
</dbReference>
<dbReference type="Proteomes" id="UP000184386">
    <property type="component" value="Unassembled WGS sequence"/>
</dbReference>
<evidence type="ECO:0000313" key="3">
    <source>
        <dbReference type="Proteomes" id="UP000184386"/>
    </source>
</evidence>
<dbReference type="RefSeq" id="WP_170866562.1">
    <property type="nucleotide sequence ID" value="NZ_FRAC01000006.1"/>
</dbReference>
<evidence type="ECO:0000256" key="1">
    <source>
        <dbReference type="SAM" id="Phobius"/>
    </source>
</evidence>
<organism evidence="2 3">
    <name type="scientific">Anaerocolumna jejuensis DSM 15929</name>
    <dbReference type="NCBI Taxonomy" id="1121322"/>
    <lineage>
        <taxon>Bacteria</taxon>
        <taxon>Bacillati</taxon>
        <taxon>Bacillota</taxon>
        <taxon>Clostridia</taxon>
        <taxon>Lachnospirales</taxon>
        <taxon>Lachnospiraceae</taxon>
        <taxon>Anaerocolumna</taxon>
    </lineage>
</organism>
<dbReference type="AlphaFoldDB" id="A0A1M6KRI1"/>
<name>A0A1M6KRI1_9FIRM</name>
<dbReference type="EMBL" id="FRAC01000006">
    <property type="protein sequence ID" value="SHJ61547.1"/>
    <property type="molecule type" value="Genomic_DNA"/>
</dbReference>
<dbReference type="SUPFAM" id="SSF54523">
    <property type="entry name" value="Pili subunits"/>
    <property type="match status" value="1"/>
</dbReference>
<reference evidence="2 3" key="1">
    <citation type="submission" date="2016-11" db="EMBL/GenBank/DDBJ databases">
        <authorList>
            <person name="Jaros S."/>
            <person name="Januszkiewicz K."/>
            <person name="Wedrychowicz H."/>
        </authorList>
    </citation>
    <scope>NUCLEOTIDE SEQUENCE [LARGE SCALE GENOMIC DNA]</scope>
    <source>
        <strain evidence="2 3">DSM 15929</strain>
    </source>
</reference>
<dbReference type="STRING" id="1121322.SAMN02745136_00554"/>
<sequence length="172" mass="19320">MKDSRGITLVELIIVIAILSLAAAMSFGGLRYIKYGNAKQCAYELNAALDRIRLENMSRAEKTYLYIYRYGDSYYMTESTSEPTAALLGDSGVLLGNRQLGISWKTSTEPASEQEVEDFPSGRYMKVSFEKSTGELSGNGTDYYKYILIKDRDGTVRYTIRLIQASGKHFVK</sequence>
<keyword evidence="1" id="KW-1133">Transmembrane helix</keyword>